<sequence length="189" mass="21490">MTKLALVRHGSTAWNKEKRAQGTADIPLDEDGKSDAAKLAERLAGDVWDLIITSPQTRARQTAGIIADRLKMNVLEDDRLREVDGGQIEGTTEEERIEKWGKDWRSLELGIEKPSEVQKRANDFVEAVMDEHPEKKVIVVTHGGLIQHLLHVIRPPQEKVHMKNTSLTEVHLENGKWNCHRFNCTLHLE</sequence>
<evidence type="ECO:0000256" key="2">
    <source>
        <dbReference type="PIRSR" id="PIRSR613078-2"/>
    </source>
</evidence>
<name>A0A931HWZ9_9BACI</name>
<accession>A0A931HWZ9</accession>
<evidence type="ECO:0000313" key="3">
    <source>
        <dbReference type="EMBL" id="MBH0230978.1"/>
    </source>
</evidence>
<dbReference type="Pfam" id="PF00300">
    <property type="entry name" value="His_Phos_1"/>
    <property type="match status" value="1"/>
</dbReference>
<dbReference type="InterPro" id="IPR029033">
    <property type="entry name" value="His_PPase_superfam"/>
</dbReference>
<dbReference type="InterPro" id="IPR050275">
    <property type="entry name" value="PGM_Phosphatase"/>
</dbReference>
<organism evidence="3 4">
    <name type="scientific">Halobacillus yeomjeoni</name>
    <dbReference type="NCBI Taxonomy" id="311194"/>
    <lineage>
        <taxon>Bacteria</taxon>
        <taxon>Bacillati</taxon>
        <taxon>Bacillota</taxon>
        <taxon>Bacilli</taxon>
        <taxon>Bacillales</taxon>
        <taxon>Bacillaceae</taxon>
        <taxon>Halobacillus</taxon>
    </lineage>
</organism>
<dbReference type="SMART" id="SM00855">
    <property type="entry name" value="PGAM"/>
    <property type="match status" value="1"/>
</dbReference>
<dbReference type="RefSeq" id="WP_197317579.1">
    <property type="nucleotide sequence ID" value="NZ_JADZSC010000002.1"/>
</dbReference>
<feature type="active site" description="Proton donor/acceptor" evidence="1">
    <location>
        <position position="82"/>
    </location>
</feature>
<dbReference type="PANTHER" id="PTHR48100">
    <property type="entry name" value="BROAD-SPECIFICITY PHOSPHATASE YOR283W-RELATED"/>
    <property type="match status" value="1"/>
</dbReference>
<dbReference type="Proteomes" id="UP000614490">
    <property type="component" value="Unassembled WGS sequence"/>
</dbReference>
<dbReference type="EMBL" id="JADZSC010000002">
    <property type="protein sequence ID" value="MBH0230978.1"/>
    <property type="molecule type" value="Genomic_DNA"/>
</dbReference>
<feature type="active site" description="Tele-phosphohistidine intermediate" evidence="1">
    <location>
        <position position="9"/>
    </location>
</feature>
<dbReference type="AlphaFoldDB" id="A0A931HWZ9"/>
<dbReference type="SUPFAM" id="SSF53254">
    <property type="entry name" value="Phosphoglycerate mutase-like"/>
    <property type="match status" value="1"/>
</dbReference>
<dbReference type="Gene3D" id="3.40.50.1240">
    <property type="entry name" value="Phosphoglycerate mutase-like"/>
    <property type="match status" value="1"/>
</dbReference>
<dbReference type="GO" id="GO:0005737">
    <property type="term" value="C:cytoplasm"/>
    <property type="evidence" value="ECO:0007669"/>
    <property type="project" value="TreeGrafter"/>
</dbReference>
<dbReference type="InterPro" id="IPR013078">
    <property type="entry name" value="His_Pase_superF_clade-1"/>
</dbReference>
<reference evidence="3 4" key="1">
    <citation type="journal article" date="2005" name="Int. J. Syst. Evol. Microbiol.">
        <title>Halobacillus yeomjeoni sp. nov., isolated from a marine solar saltern in Korea.</title>
        <authorList>
            <person name="Yoon J.H."/>
            <person name="Kang S.J."/>
            <person name="Lee C.H."/>
            <person name="Oh H.W."/>
            <person name="Oh T.K."/>
        </authorList>
    </citation>
    <scope>NUCLEOTIDE SEQUENCE [LARGE SCALE GENOMIC DNA]</scope>
    <source>
        <strain evidence="3 4">KCTC 3957</strain>
    </source>
</reference>
<evidence type="ECO:0000256" key="1">
    <source>
        <dbReference type="PIRSR" id="PIRSR613078-1"/>
    </source>
</evidence>
<dbReference type="PANTHER" id="PTHR48100:SF59">
    <property type="entry name" value="ADENOSYLCOBALAMIN_ALPHA-RIBAZOLE PHOSPHATASE"/>
    <property type="match status" value="1"/>
</dbReference>
<protein>
    <submittedName>
        <fullName evidence="3">Histidine phosphatase family protein</fullName>
    </submittedName>
</protein>
<feature type="binding site" evidence="2">
    <location>
        <begin position="8"/>
        <end position="15"/>
    </location>
    <ligand>
        <name>substrate</name>
    </ligand>
</feature>
<evidence type="ECO:0000313" key="4">
    <source>
        <dbReference type="Proteomes" id="UP000614490"/>
    </source>
</evidence>
<proteinExistence type="predicted"/>
<keyword evidence="4" id="KW-1185">Reference proteome</keyword>
<dbReference type="CDD" id="cd07067">
    <property type="entry name" value="HP_PGM_like"/>
    <property type="match status" value="1"/>
</dbReference>
<dbReference type="GO" id="GO:0016791">
    <property type="term" value="F:phosphatase activity"/>
    <property type="evidence" value="ECO:0007669"/>
    <property type="project" value="TreeGrafter"/>
</dbReference>
<gene>
    <name evidence="3" type="ORF">H0267_12190</name>
</gene>
<comment type="caution">
    <text evidence="3">The sequence shown here is derived from an EMBL/GenBank/DDBJ whole genome shotgun (WGS) entry which is preliminary data.</text>
</comment>
<feature type="binding site" evidence="2">
    <location>
        <position position="58"/>
    </location>
    <ligand>
        <name>substrate</name>
    </ligand>
</feature>